<dbReference type="STRING" id="688867.SAMN05660236_1888"/>
<dbReference type="Proteomes" id="UP000190961">
    <property type="component" value="Unassembled WGS sequence"/>
</dbReference>
<protein>
    <submittedName>
        <fullName evidence="2">Uncharacterized protein</fullName>
    </submittedName>
</protein>
<keyword evidence="1" id="KW-0472">Membrane</keyword>
<keyword evidence="1" id="KW-1133">Transmembrane helix</keyword>
<dbReference type="AlphaFoldDB" id="A0A1T5K7N2"/>
<proteinExistence type="predicted"/>
<organism evidence="2 3">
    <name type="scientific">Ohtaekwangia koreensis</name>
    <dbReference type="NCBI Taxonomy" id="688867"/>
    <lineage>
        <taxon>Bacteria</taxon>
        <taxon>Pseudomonadati</taxon>
        <taxon>Bacteroidota</taxon>
        <taxon>Cytophagia</taxon>
        <taxon>Cytophagales</taxon>
        <taxon>Fulvivirgaceae</taxon>
        <taxon>Ohtaekwangia</taxon>
    </lineage>
</organism>
<evidence type="ECO:0000313" key="3">
    <source>
        <dbReference type="Proteomes" id="UP000190961"/>
    </source>
</evidence>
<evidence type="ECO:0000256" key="1">
    <source>
        <dbReference type="SAM" id="Phobius"/>
    </source>
</evidence>
<sequence>MLTVQHWVSNSTDYNDSYDVDIAIYKEFPDVQILQLFGFETASKHIKASGISPVAGIIVVSATVTAIGVFINSELEDHDTL</sequence>
<reference evidence="2 3" key="1">
    <citation type="submission" date="2017-02" db="EMBL/GenBank/DDBJ databases">
        <authorList>
            <person name="Peterson S.W."/>
        </authorList>
    </citation>
    <scope>NUCLEOTIDE SEQUENCE [LARGE SCALE GENOMIC DNA]</scope>
    <source>
        <strain evidence="2 3">DSM 25262</strain>
    </source>
</reference>
<accession>A0A1T5K7N2</accession>
<gene>
    <name evidence="2" type="ORF">SAMN05660236_1888</name>
</gene>
<feature type="transmembrane region" description="Helical" evidence="1">
    <location>
        <begin position="51"/>
        <end position="71"/>
    </location>
</feature>
<keyword evidence="1" id="KW-0812">Transmembrane</keyword>
<name>A0A1T5K7N2_9BACT</name>
<evidence type="ECO:0000313" key="2">
    <source>
        <dbReference type="EMBL" id="SKC59469.1"/>
    </source>
</evidence>
<dbReference type="EMBL" id="FUZU01000001">
    <property type="protein sequence ID" value="SKC59469.1"/>
    <property type="molecule type" value="Genomic_DNA"/>
</dbReference>
<keyword evidence="3" id="KW-1185">Reference proteome</keyword>